<dbReference type="InterPro" id="IPR015421">
    <property type="entry name" value="PyrdxlP-dep_Trfase_major"/>
</dbReference>
<sequence>MTEPEMDDYSEWKMATRAIRVGHHRTAEGEHAPPIFTTSSYVYASAAQAAARFSGDEPGNIYSRFTNPTVRNFEERLAAMEGGEVCVATATGMAAIMTTCMGLLEQGDHLLSSRSIFGSTVILFNKYLGRFGIETSYVPLADLDAWRAAIRPNTKMLFVETPSNPLGELGDIRALADLAHEHDCLLMVDNCFCTPALQRPLDFGADIVIHSATKYLDGQGRCMGGAVVGDVRHVGEEVYGVLRTAGPSMSPFNAWVFLNGLETLDIRMKAHSANAIALAQWLQAHPKVSRVHYPGLDSHPQKALADRQMKLPGGMLSFEVDGGQEAAWKVIDATRLLSITANLGDTKSTITHPASTTHGRLSPEQRADAGIGDGLIRISVGLEDVSDLQADLASGLDSL</sequence>
<comment type="function">
    <text evidence="3">Catalyzes the formation of L-homocysteine from O-succinyl-L-homoserine (OSHS) and hydrogen sulfide.</text>
</comment>
<keyword evidence="2 3" id="KW-0663">Pyridoxal phosphate</keyword>
<dbReference type="SUPFAM" id="SSF53383">
    <property type="entry name" value="PLP-dependent transferases"/>
    <property type="match status" value="1"/>
</dbReference>
<dbReference type="Pfam" id="PF01053">
    <property type="entry name" value="Cys_Met_Meta_PP"/>
    <property type="match status" value="1"/>
</dbReference>
<comment type="caution">
    <text evidence="6">The sequence shown here is derived from an EMBL/GenBank/DDBJ whole genome shotgun (WGS) entry which is preliminary data.</text>
</comment>
<reference evidence="6" key="1">
    <citation type="journal article" date="2020" name="mSystems">
        <title>Genome- and Community-Level Interaction Insights into Carbon Utilization and Element Cycling Functions of Hydrothermarchaeota in Hydrothermal Sediment.</title>
        <authorList>
            <person name="Zhou Z."/>
            <person name="Liu Y."/>
            <person name="Xu W."/>
            <person name="Pan J."/>
            <person name="Luo Z.H."/>
            <person name="Li M."/>
        </authorList>
    </citation>
    <scope>NUCLEOTIDE SEQUENCE [LARGE SCALE GENOMIC DNA]</scope>
    <source>
        <strain evidence="6">HyVt-26</strain>
    </source>
</reference>
<gene>
    <name evidence="3" type="primary">metZ</name>
    <name evidence="6" type="ORF">ENG92_00215</name>
</gene>
<dbReference type="GO" id="GO:0071268">
    <property type="term" value="P:homocysteine biosynthetic process"/>
    <property type="evidence" value="ECO:0007669"/>
    <property type="project" value="InterPro"/>
</dbReference>
<dbReference type="PIRSF" id="PIRSF001434">
    <property type="entry name" value="CGS"/>
    <property type="match status" value="1"/>
</dbReference>
<dbReference type="EMBL" id="DRCV01000011">
    <property type="protein sequence ID" value="HDK37429.1"/>
    <property type="molecule type" value="Genomic_DNA"/>
</dbReference>
<comment type="pathway">
    <text evidence="3">Amino-acid biosynthesis; L-methionine biosynthesis via de novo pathway; L-homocysteine from O-succinyl-L-homoserine: step 1/1.</text>
</comment>
<dbReference type="PROSITE" id="PS00868">
    <property type="entry name" value="CYS_MET_METAB_PP"/>
    <property type="match status" value="1"/>
</dbReference>
<dbReference type="InterPro" id="IPR000277">
    <property type="entry name" value="Cys/Met-Metab_PyrdxlP-dep_enz"/>
</dbReference>
<dbReference type="Gene3D" id="3.40.640.10">
    <property type="entry name" value="Type I PLP-dependent aspartate aminotransferase-like (Major domain)"/>
    <property type="match status" value="1"/>
</dbReference>
<dbReference type="NCBIfam" id="NF006003">
    <property type="entry name" value="PRK08133.1"/>
    <property type="match status" value="1"/>
</dbReference>
<feature type="modified residue" description="N6-(pyridoxal phosphate)lysine" evidence="3 4">
    <location>
        <position position="214"/>
    </location>
</feature>
<protein>
    <recommendedName>
        <fullName evidence="3">O-succinylhomoserine sulfhydrylase</fullName>
        <shortName evidence="3">OSH sulfhydrylase</shortName>
        <shortName evidence="3">OSHS sulfhydrylase</shortName>
        <ecNumber evidence="3">2.5.1.-</ecNumber>
    </recommendedName>
</protein>
<dbReference type="Proteomes" id="UP000885822">
    <property type="component" value="Unassembled WGS sequence"/>
</dbReference>
<dbReference type="InterPro" id="IPR015424">
    <property type="entry name" value="PyrdxlP-dep_Trfase"/>
</dbReference>
<dbReference type="CDD" id="cd00614">
    <property type="entry name" value="CGS_like"/>
    <property type="match status" value="1"/>
</dbReference>
<evidence type="ECO:0000256" key="1">
    <source>
        <dbReference type="ARBA" id="ARBA00001933"/>
    </source>
</evidence>
<dbReference type="GO" id="GO:0019346">
    <property type="term" value="P:transsulfuration"/>
    <property type="evidence" value="ECO:0007669"/>
    <property type="project" value="InterPro"/>
</dbReference>
<accession>A0A831KAR3</accession>
<comment type="cofactor">
    <cofactor evidence="1 3 5">
        <name>pyridoxal 5'-phosphate</name>
        <dbReference type="ChEBI" id="CHEBI:597326"/>
    </cofactor>
</comment>
<dbReference type="InterPro" id="IPR006234">
    <property type="entry name" value="O-succ-hSer_sulfhydrylase"/>
</dbReference>
<evidence type="ECO:0000256" key="5">
    <source>
        <dbReference type="RuleBase" id="RU362118"/>
    </source>
</evidence>
<evidence type="ECO:0000256" key="2">
    <source>
        <dbReference type="ARBA" id="ARBA00022898"/>
    </source>
</evidence>
<dbReference type="PANTHER" id="PTHR11808:SF80">
    <property type="entry name" value="CYSTATHIONINE GAMMA-LYASE"/>
    <property type="match status" value="1"/>
</dbReference>
<keyword evidence="3" id="KW-0486">Methionine biosynthesis</keyword>
<keyword evidence="3" id="KW-0028">Amino-acid biosynthesis</keyword>
<comment type="similarity">
    <text evidence="3">Belongs to the trans-sulfuration enzymes family. MetZ subfamily.</text>
</comment>
<organism evidence="6">
    <name type="scientific">Thiolapillus brandeum</name>
    <dbReference type="NCBI Taxonomy" id="1076588"/>
    <lineage>
        <taxon>Bacteria</taxon>
        <taxon>Pseudomonadati</taxon>
        <taxon>Pseudomonadota</taxon>
        <taxon>Gammaproteobacteria</taxon>
        <taxon>Chromatiales</taxon>
        <taxon>Sedimenticolaceae</taxon>
        <taxon>Thiolapillus</taxon>
    </lineage>
</organism>
<dbReference type="GO" id="GO:0030170">
    <property type="term" value="F:pyridoxal phosphate binding"/>
    <property type="evidence" value="ECO:0007669"/>
    <property type="project" value="UniProtKB-UniRule"/>
</dbReference>
<evidence type="ECO:0000256" key="4">
    <source>
        <dbReference type="PIRSR" id="PIRSR001434-2"/>
    </source>
</evidence>
<dbReference type="PANTHER" id="PTHR11808">
    <property type="entry name" value="TRANS-SULFURATION ENZYME FAMILY MEMBER"/>
    <property type="match status" value="1"/>
</dbReference>
<dbReference type="Gene3D" id="3.90.1150.10">
    <property type="entry name" value="Aspartate Aminotransferase, domain 1"/>
    <property type="match status" value="1"/>
</dbReference>
<comment type="subunit">
    <text evidence="3">Homotetramer.</text>
</comment>
<dbReference type="EC" id="2.5.1.-" evidence="3"/>
<dbReference type="InterPro" id="IPR015422">
    <property type="entry name" value="PyrdxlP-dep_Trfase_small"/>
</dbReference>
<dbReference type="UniPathway" id="UPA00051">
    <property type="reaction ID" value="UER00449"/>
</dbReference>
<dbReference type="GO" id="GO:0071266">
    <property type="term" value="P:'de novo' L-methionine biosynthetic process"/>
    <property type="evidence" value="ECO:0007669"/>
    <property type="project" value="UniProtKB-UniRule"/>
</dbReference>
<comment type="catalytic activity">
    <reaction evidence="3">
        <text>O-succinyl-L-homoserine + hydrogen sulfide = L-homocysteine + succinate</text>
        <dbReference type="Rhea" id="RHEA:27826"/>
        <dbReference type="ChEBI" id="CHEBI:29919"/>
        <dbReference type="ChEBI" id="CHEBI:30031"/>
        <dbReference type="ChEBI" id="CHEBI:57661"/>
        <dbReference type="ChEBI" id="CHEBI:58199"/>
    </reaction>
</comment>
<dbReference type="HAMAP" id="MF_02056">
    <property type="entry name" value="MetZ"/>
    <property type="match status" value="1"/>
</dbReference>
<evidence type="ECO:0000313" key="6">
    <source>
        <dbReference type="EMBL" id="HDK37429.1"/>
    </source>
</evidence>
<evidence type="ECO:0000256" key="3">
    <source>
        <dbReference type="HAMAP-Rule" id="MF_02056"/>
    </source>
</evidence>
<proteinExistence type="inferred from homology"/>
<dbReference type="GO" id="GO:0016846">
    <property type="term" value="F:carbon-sulfur lyase activity"/>
    <property type="evidence" value="ECO:0007669"/>
    <property type="project" value="TreeGrafter"/>
</dbReference>
<dbReference type="FunFam" id="3.40.640.10:FF:000046">
    <property type="entry name" value="Cystathionine gamma-lyase"/>
    <property type="match status" value="1"/>
</dbReference>
<dbReference type="InterPro" id="IPR054542">
    <property type="entry name" value="Cys_met_metab_PP"/>
</dbReference>
<dbReference type="FunFam" id="3.90.1150.10:FF:000033">
    <property type="entry name" value="Cystathionine gamma-synthase"/>
    <property type="match status" value="1"/>
</dbReference>
<dbReference type="GO" id="GO:0005737">
    <property type="term" value="C:cytoplasm"/>
    <property type="evidence" value="ECO:0007669"/>
    <property type="project" value="TreeGrafter"/>
</dbReference>
<dbReference type="NCBIfam" id="TIGR01325">
    <property type="entry name" value="O_suc_HS_sulf"/>
    <property type="match status" value="1"/>
</dbReference>
<name>A0A831KAR3_9GAMM</name>
<dbReference type="AlphaFoldDB" id="A0A831KAR3"/>
<keyword evidence="3" id="KW-0808">Transferase</keyword>
<dbReference type="GO" id="GO:0016765">
    <property type="term" value="F:transferase activity, transferring alkyl or aryl (other than methyl) groups"/>
    <property type="evidence" value="ECO:0007669"/>
    <property type="project" value="UniProtKB-UniRule"/>
</dbReference>